<dbReference type="EMBL" id="JAUSXV010000001">
    <property type="protein sequence ID" value="MDQ0648658.1"/>
    <property type="molecule type" value="Genomic_DNA"/>
</dbReference>
<evidence type="ECO:0000256" key="3">
    <source>
        <dbReference type="ARBA" id="ARBA00023125"/>
    </source>
</evidence>
<evidence type="ECO:0000256" key="1">
    <source>
        <dbReference type="ARBA" id="ARBA00010923"/>
    </source>
</evidence>
<organism evidence="6 7">
    <name type="scientific">Microbacterium natoriense</name>
    <dbReference type="NCBI Taxonomy" id="284570"/>
    <lineage>
        <taxon>Bacteria</taxon>
        <taxon>Bacillati</taxon>
        <taxon>Actinomycetota</taxon>
        <taxon>Actinomycetes</taxon>
        <taxon>Micrococcales</taxon>
        <taxon>Microbacteriaceae</taxon>
        <taxon>Microbacterium</taxon>
    </lineage>
</organism>
<gene>
    <name evidence="6" type="ORF">QFZ53_002854</name>
</gene>
<dbReference type="Gene3D" id="3.90.220.20">
    <property type="entry name" value="DNA methylase specificity domains"/>
    <property type="match status" value="4"/>
</dbReference>
<dbReference type="GO" id="GO:0003677">
    <property type="term" value="F:DNA binding"/>
    <property type="evidence" value="ECO:0007669"/>
    <property type="project" value="UniProtKB-KW"/>
</dbReference>
<feature type="domain" description="Type I restriction modification DNA specificity" evidence="5">
    <location>
        <begin position="2"/>
        <end position="165"/>
    </location>
</feature>
<comment type="caution">
    <text evidence="6">The sequence shown here is derived from an EMBL/GenBank/DDBJ whole genome shotgun (WGS) entry which is preliminary data.</text>
</comment>
<keyword evidence="2" id="KW-0680">Restriction system</keyword>
<evidence type="ECO:0000259" key="5">
    <source>
        <dbReference type="Pfam" id="PF01420"/>
    </source>
</evidence>
<proteinExistence type="inferred from homology"/>
<protein>
    <submittedName>
        <fullName evidence="6">Type I restriction enzyme S subunit</fullName>
        <ecNumber evidence="6">3.1.21.3</ecNumber>
    </submittedName>
</protein>
<evidence type="ECO:0000313" key="6">
    <source>
        <dbReference type="EMBL" id="MDQ0648658.1"/>
    </source>
</evidence>
<evidence type="ECO:0000256" key="2">
    <source>
        <dbReference type="ARBA" id="ARBA00022747"/>
    </source>
</evidence>
<name>A0AAW8EYQ5_9MICO</name>
<dbReference type="PANTHER" id="PTHR43140:SF1">
    <property type="entry name" value="TYPE I RESTRICTION ENZYME ECOKI SPECIFICITY SUBUNIT"/>
    <property type="match status" value="1"/>
</dbReference>
<reference evidence="6 7" key="1">
    <citation type="submission" date="2023-07" db="EMBL/GenBank/DDBJ databases">
        <title>Comparative genomics of wheat-associated soil bacteria to identify genetic determinants of phenazine resistance.</title>
        <authorList>
            <person name="Mouncey N."/>
        </authorList>
    </citation>
    <scope>NUCLEOTIDE SEQUENCE [LARGE SCALE GENOMIC DNA]</scope>
    <source>
        <strain evidence="6 7">W4I9-1</strain>
    </source>
</reference>
<dbReference type="GO" id="GO:0009307">
    <property type="term" value="P:DNA restriction-modification system"/>
    <property type="evidence" value="ECO:0007669"/>
    <property type="project" value="UniProtKB-KW"/>
</dbReference>
<accession>A0AAW8EYQ5</accession>
<dbReference type="GO" id="GO:0009035">
    <property type="term" value="F:type I site-specific deoxyribonuclease activity"/>
    <property type="evidence" value="ECO:0007669"/>
    <property type="project" value="UniProtKB-EC"/>
</dbReference>
<dbReference type="Pfam" id="PF01420">
    <property type="entry name" value="Methylase_S"/>
    <property type="match status" value="1"/>
</dbReference>
<comment type="similarity">
    <text evidence="1">Belongs to the type-I restriction system S methylase family.</text>
</comment>
<keyword evidence="6" id="KW-0378">Hydrolase</keyword>
<dbReference type="SUPFAM" id="SSF116734">
    <property type="entry name" value="DNA methylase specificity domain"/>
    <property type="match status" value="2"/>
</dbReference>
<dbReference type="InterPro" id="IPR051212">
    <property type="entry name" value="Type-I_RE_S_subunit"/>
</dbReference>
<dbReference type="InterPro" id="IPR000055">
    <property type="entry name" value="Restrct_endonuc_typeI_TRD"/>
</dbReference>
<keyword evidence="7" id="KW-1185">Reference proteome</keyword>
<dbReference type="Proteomes" id="UP001244427">
    <property type="component" value="Unassembled WGS sequence"/>
</dbReference>
<comment type="subunit">
    <text evidence="4">The methyltransferase is composed of M and S polypeptides.</text>
</comment>
<evidence type="ECO:0000313" key="7">
    <source>
        <dbReference type="Proteomes" id="UP001244427"/>
    </source>
</evidence>
<dbReference type="PANTHER" id="PTHR43140">
    <property type="entry name" value="TYPE-1 RESTRICTION ENZYME ECOKI SPECIFICITY PROTEIN"/>
    <property type="match status" value="1"/>
</dbReference>
<dbReference type="InterPro" id="IPR044946">
    <property type="entry name" value="Restrct_endonuc_typeI_TRD_sf"/>
</dbReference>
<dbReference type="AlphaFoldDB" id="A0AAW8EYQ5"/>
<sequence length="393" mass="43154">MSDWPTVTVGQYVKQRSEKVVIESGQDYVTMGVRWYGKGAYLRPASRPKTKALALARKGDFIFCRIDAQNGPFGVVPADLDGALVTNEFPLYTVDSSDLDAHFLALCFANQSSLKRINKLRDGRDGRARWKEADFEAWTIPLPPLPVQRRIVEVIAAADRYIDALELEESTLTTLLATTRQHLLSGCPRVPLASVCEITARLVNPKDDEYADLLHIGVDVIEKGTGRLVNPRTAREDGVISGKYLVGESDVVYSKIRPRLRKAAFPGFVALCSADAYPLSPLNGTPPALLREILLEDTFTSQTVALSTRLKMPKVNRNELFSTTVAMPQTEGERTRVATALDAIRGQIDAVSAEQARARSARAALLDALLDQKIEVLRPTGDGGNLDLLEPLV</sequence>
<keyword evidence="3" id="KW-0238">DNA-binding</keyword>
<evidence type="ECO:0000256" key="4">
    <source>
        <dbReference type="ARBA" id="ARBA00038652"/>
    </source>
</evidence>
<dbReference type="RefSeq" id="WP_307297548.1">
    <property type="nucleotide sequence ID" value="NZ_JAUSXV010000001.1"/>
</dbReference>
<dbReference type="EC" id="3.1.21.3" evidence="6"/>